<dbReference type="InParanoid" id="A0A0D0CW05"/>
<sequence length="62" mass="7001">VTAERSAEKRLDYLAQIGLYEAAQLAFVDESSVDRHTTYRGHAWSIQGMKAQCKAFFVHGQL</sequence>
<dbReference type="OrthoDB" id="2647846at2759"/>
<gene>
    <name evidence="1" type="ORF">PAXRUDRAFT_160713</name>
</gene>
<evidence type="ECO:0008006" key="3">
    <source>
        <dbReference type="Google" id="ProtNLM"/>
    </source>
</evidence>
<proteinExistence type="predicted"/>
<dbReference type="EMBL" id="KN826216">
    <property type="protein sequence ID" value="KIK79673.1"/>
    <property type="molecule type" value="Genomic_DNA"/>
</dbReference>
<reference evidence="2" key="2">
    <citation type="submission" date="2015-01" db="EMBL/GenBank/DDBJ databases">
        <title>Evolutionary Origins and Diversification of the Mycorrhizal Mutualists.</title>
        <authorList>
            <consortium name="DOE Joint Genome Institute"/>
            <consortium name="Mycorrhizal Genomics Consortium"/>
            <person name="Kohler A."/>
            <person name="Kuo A."/>
            <person name="Nagy L.G."/>
            <person name="Floudas D."/>
            <person name="Copeland A."/>
            <person name="Barry K.W."/>
            <person name="Cichocki N."/>
            <person name="Veneault-Fourrey C."/>
            <person name="LaButti K."/>
            <person name="Lindquist E.A."/>
            <person name="Lipzen A."/>
            <person name="Lundell T."/>
            <person name="Morin E."/>
            <person name="Murat C."/>
            <person name="Riley R."/>
            <person name="Ohm R."/>
            <person name="Sun H."/>
            <person name="Tunlid A."/>
            <person name="Henrissat B."/>
            <person name="Grigoriev I.V."/>
            <person name="Hibbett D.S."/>
            <person name="Martin F."/>
        </authorList>
    </citation>
    <scope>NUCLEOTIDE SEQUENCE [LARGE SCALE GENOMIC DNA]</scope>
    <source>
        <strain evidence="2">Ve08.2h10</strain>
    </source>
</reference>
<organism evidence="1 2">
    <name type="scientific">Paxillus rubicundulus Ve08.2h10</name>
    <dbReference type="NCBI Taxonomy" id="930991"/>
    <lineage>
        <taxon>Eukaryota</taxon>
        <taxon>Fungi</taxon>
        <taxon>Dikarya</taxon>
        <taxon>Basidiomycota</taxon>
        <taxon>Agaricomycotina</taxon>
        <taxon>Agaricomycetes</taxon>
        <taxon>Agaricomycetidae</taxon>
        <taxon>Boletales</taxon>
        <taxon>Paxilineae</taxon>
        <taxon>Paxillaceae</taxon>
        <taxon>Paxillus</taxon>
    </lineage>
</organism>
<evidence type="ECO:0000313" key="2">
    <source>
        <dbReference type="Proteomes" id="UP000054538"/>
    </source>
</evidence>
<accession>A0A0D0CW05</accession>
<protein>
    <recommendedName>
        <fullName evidence="3">IS630 family transposase</fullName>
    </recommendedName>
</protein>
<reference evidence="1 2" key="1">
    <citation type="submission" date="2014-04" db="EMBL/GenBank/DDBJ databases">
        <authorList>
            <consortium name="DOE Joint Genome Institute"/>
            <person name="Kuo A."/>
            <person name="Kohler A."/>
            <person name="Jargeat P."/>
            <person name="Nagy L.G."/>
            <person name="Floudas D."/>
            <person name="Copeland A."/>
            <person name="Barry K.W."/>
            <person name="Cichocki N."/>
            <person name="Veneault-Fourrey C."/>
            <person name="LaButti K."/>
            <person name="Lindquist E.A."/>
            <person name="Lipzen A."/>
            <person name="Lundell T."/>
            <person name="Morin E."/>
            <person name="Murat C."/>
            <person name="Sun H."/>
            <person name="Tunlid A."/>
            <person name="Henrissat B."/>
            <person name="Grigoriev I.V."/>
            <person name="Hibbett D.S."/>
            <person name="Martin F."/>
            <person name="Nordberg H.P."/>
            <person name="Cantor M.N."/>
            <person name="Hua S.X."/>
        </authorList>
    </citation>
    <scope>NUCLEOTIDE SEQUENCE [LARGE SCALE GENOMIC DNA]</scope>
    <source>
        <strain evidence="1 2">Ve08.2h10</strain>
    </source>
</reference>
<name>A0A0D0CW05_9AGAM</name>
<dbReference type="HOGENOM" id="CLU_206878_0_0_1"/>
<feature type="non-terminal residue" evidence="1">
    <location>
        <position position="1"/>
    </location>
</feature>
<keyword evidence="2" id="KW-1185">Reference proteome</keyword>
<dbReference type="Proteomes" id="UP000054538">
    <property type="component" value="Unassembled WGS sequence"/>
</dbReference>
<dbReference type="AlphaFoldDB" id="A0A0D0CW05"/>
<evidence type="ECO:0000313" key="1">
    <source>
        <dbReference type="EMBL" id="KIK79673.1"/>
    </source>
</evidence>